<dbReference type="SUPFAM" id="SSF49464">
    <property type="entry name" value="Carboxypeptidase regulatory domain-like"/>
    <property type="match status" value="1"/>
</dbReference>
<evidence type="ECO:0000313" key="2">
    <source>
        <dbReference type="Proteomes" id="UP000253383"/>
    </source>
</evidence>
<reference evidence="1 2" key="1">
    <citation type="submission" date="2018-07" db="EMBL/GenBank/DDBJ databases">
        <title>Genome analysis of Larkinella rosea.</title>
        <authorList>
            <person name="Zhou Z."/>
            <person name="Wang G."/>
        </authorList>
    </citation>
    <scope>NUCLEOTIDE SEQUENCE [LARGE SCALE GENOMIC DNA]</scope>
    <source>
        <strain evidence="2">zzj9</strain>
    </source>
</reference>
<dbReference type="EMBL" id="QOWE01000018">
    <property type="protein sequence ID" value="RCR67600.1"/>
    <property type="molecule type" value="Genomic_DNA"/>
</dbReference>
<dbReference type="RefSeq" id="WP_114408032.1">
    <property type="nucleotide sequence ID" value="NZ_QOWE01000018.1"/>
</dbReference>
<sequence>MPRQLIAITPTAGLRPVFGSNVGEGVKRYQTLRELLTVGSSHAVFAEPVIELGQIRWFSDLPGAIQPYQELSPEWQAKSRAVLRYYTDLAYDQIQRYHDADDLHRMLADCLEIPQVKNLYLIGKRPVLILWGFLSSDFNPARGLVRKLTQQAVSPRMMLNAKVVQAADQKPVANATVSLHHGGQTYKLTTSTDGNVSFQQIIPIDPLVFQVEAAADSYAVATTTLTSEKTVADLIFDGFYPLITTLTLHPRLEEHAIPLQLIDLVTKEPVNGATVRLTTANSDLTQTSSETGLVSFDPVLLLAGEKALVYVTHPDFADERLELAAGDPTHVVELNPSGLRGRRGAFSVNLRWFSTDDLDLFVSDPGGNLLNYQQREVNFKDHLGILDLDANADDDSATTEPQENAYWEKAHAGYYTIEVSFYKRRSPKGQAVPFEITVQHGNQQYILQRETSKEGERVFVDRFHL</sequence>
<dbReference type="InterPro" id="IPR008969">
    <property type="entry name" value="CarboxyPept-like_regulatory"/>
</dbReference>
<keyword evidence="2" id="KW-1185">Reference proteome</keyword>
<dbReference type="Gene3D" id="2.60.40.1120">
    <property type="entry name" value="Carboxypeptidase-like, regulatory domain"/>
    <property type="match status" value="1"/>
</dbReference>
<dbReference type="AlphaFoldDB" id="A0A368JIW1"/>
<organism evidence="1 2">
    <name type="scientific">Larkinella punicea</name>
    <dbReference type="NCBI Taxonomy" id="2315727"/>
    <lineage>
        <taxon>Bacteria</taxon>
        <taxon>Pseudomonadati</taxon>
        <taxon>Bacteroidota</taxon>
        <taxon>Cytophagia</taxon>
        <taxon>Cytophagales</taxon>
        <taxon>Spirosomataceae</taxon>
        <taxon>Larkinella</taxon>
    </lineage>
</organism>
<proteinExistence type="predicted"/>
<comment type="caution">
    <text evidence="1">The sequence shown here is derived from an EMBL/GenBank/DDBJ whole genome shotgun (WGS) entry which is preliminary data.</text>
</comment>
<evidence type="ECO:0000313" key="1">
    <source>
        <dbReference type="EMBL" id="RCR67600.1"/>
    </source>
</evidence>
<name>A0A368JIW1_9BACT</name>
<protein>
    <recommendedName>
        <fullName evidence="3">Carboxypeptidase regulatory-like domain-containing protein</fullName>
    </recommendedName>
</protein>
<evidence type="ECO:0008006" key="3">
    <source>
        <dbReference type="Google" id="ProtNLM"/>
    </source>
</evidence>
<gene>
    <name evidence="1" type="ORF">DUE52_21085</name>
</gene>
<dbReference type="Proteomes" id="UP000253383">
    <property type="component" value="Unassembled WGS sequence"/>
</dbReference>
<accession>A0A368JIW1</accession>
<dbReference type="OrthoDB" id="9762009at2"/>